<dbReference type="AlphaFoldDB" id="A0A9W9LZ39"/>
<evidence type="ECO:0000256" key="1">
    <source>
        <dbReference type="ARBA" id="ARBA00023054"/>
    </source>
</evidence>
<reference evidence="3" key="2">
    <citation type="journal article" date="2023" name="IMA Fungus">
        <title>Comparative genomic study of the Penicillium genus elucidates a diverse pangenome and 15 lateral gene transfer events.</title>
        <authorList>
            <person name="Petersen C."/>
            <person name="Sorensen T."/>
            <person name="Nielsen M.R."/>
            <person name="Sondergaard T.E."/>
            <person name="Sorensen J.L."/>
            <person name="Fitzpatrick D.A."/>
            <person name="Frisvad J.C."/>
            <person name="Nielsen K.L."/>
        </authorList>
    </citation>
    <scope>NUCLEOTIDE SEQUENCE</scope>
    <source>
        <strain evidence="3">IBT 21917</strain>
    </source>
</reference>
<feature type="compositionally biased region" description="Low complexity" evidence="2">
    <location>
        <begin position="400"/>
        <end position="409"/>
    </location>
</feature>
<dbReference type="Gene3D" id="3.40.50.12360">
    <property type="match status" value="1"/>
</dbReference>
<gene>
    <name evidence="3" type="ORF">N7492_000581</name>
</gene>
<dbReference type="GO" id="GO:0005856">
    <property type="term" value="C:cytoskeleton"/>
    <property type="evidence" value="ECO:0007669"/>
    <property type="project" value="TreeGrafter"/>
</dbReference>
<dbReference type="Gene3D" id="1.20.5.300">
    <property type="match status" value="1"/>
</dbReference>
<feature type="compositionally biased region" description="Low complexity" evidence="2">
    <location>
        <begin position="672"/>
        <end position="683"/>
    </location>
</feature>
<feature type="region of interest" description="Disordered" evidence="2">
    <location>
        <begin position="1"/>
        <end position="83"/>
    </location>
</feature>
<dbReference type="InterPro" id="IPR021006">
    <property type="entry name" value="Hda2/3"/>
</dbReference>
<name>A0A9W9LZ39_9EURO</name>
<feature type="region of interest" description="Disordered" evidence="2">
    <location>
        <begin position="666"/>
        <end position="724"/>
    </location>
</feature>
<keyword evidence="1" id="KW-0175">Coiled coil</keyword>
<evidence type="ECO:0008006" key="5">
    <source>
        <dbReference type="Google" id="ProtNLM"/>
    </source>
</evidence>
<dbReference type="EMBL" id="JAPQKO010000001">
    <property type="protein sequence ID" value="KAJ5182965.1"/>
    <property type="molecule type" value="Genomic_DNA"/>
</dbReference>
<feature type="region of interest" description="Disordered" evidence="2">
    <location>
        <begin position="610"/>
        <end position="635"/>
    </location>
</feature>
<evidence type="ECO:0000313" key="3">
    <source>
        <dbReference type="EMBL" id="KAJ5182965.1"/>
    </source>
</evidence>
<comment type="caution">
    <text evidence="3">The sequence shown here is derived from an EMBL/GenBank/DDBJ whole genome shotgun (WGS) entry which is preliminary data.</text>
</comment>
<organism evidence="3 4">
    <name type="scientific">Penicillium capsulatum</name>
    <dbReference type="NCBI Taxonomy" id="69766"/>
    <lineage>
        <taxon>Eukaryota</taxon>
        <taxon>Fungi</taxon>
        <taxon>Dikarya</taxon>
        <taxon>Ascomycota</taxon>
        <taxon>Pezizomycotina</taxon>
        <taxon>Eurotiomycetes</taxon>
        <taxon>Eurotiomycetidae</taxon>
        <taxon>Eurotiales</taxon>
        <taxon>Aspergillaceae</taxon>
        <taxon>Penicillium</taxon>
    </lineage>
</organism>
<protein>
    <recommendedName>
        <fullName evidence="5">HDA1 complex subunit</fullName>
    </recommendedName>
</protein>
<feature type="compositionally biased region" description="Gly residues" evidence="2">
    <location>
        <begin position="700"/>
        <end position="711"/>
    </location>
</feature>
<feature type="compositionally biased region" description="Polar residues" evidence="2">
    <location>
        <begin position="618"/>
        <end position="628"/>
    </location>
</feature>
<reference evidence="3" key="1">
    <citation type="submission" date="2022-11" db="EMBL/GenBank/DDBJ databases">
        <authorList>
            <person name="Petersen C."/>
        </authorList>
    </citation>
    <scope>NUCLEOTIDE SEQUENCE</scope>
    <source>
        <strain evidence="3">IBT 21917</strain>
    </source>
</reference>
<dbReference type="InterPro" id="IPR038609">
    <property type="entry name" value="HDA1_su2/3_sf"/>
</dbReference>
<feature type="region of interest" description="Disordered" evidence="2">
    <location>
        <begin position="498"/>
        <end position="517"/>
    </location>
</feature>
<sequence length="724" mass="79873">MDDETDRTPPSPQPDNGTPAQPTRPSRMDGDIEAEMPASIPEMTAPLSVRPDTDSISHSHTVVHHSHADSLLQPSQLTGGGEATAQTIYPGALTVEHAEDPPGSARLGPAEFAVTLPMDSRVKDDYERVLAGAAADLREFLDSFLPGTQVPLGDREYLWPKMQELVEGLNNTSVHPDLNVPLHLSEGDSSPQKEASWAEYSSAKFLLLGHLIEMASDHDLHLILAVQDDRKQALIERYLLGKGFAYTRAREAMDGGLEVSLAKGPLSFGIHSNENVNELLKAPSAIFAFDAAFNAKSPSVQHIRTTYTRNEGLLPVVWLLVANSCEHVVRCLPDLPPANQMRALVLHTARLHDEVGDLQEGAFGVRQNAEEILHFLLDSFASWSLPAVEPLDFVSTPEMDSSASSSDGSHSGDRKRSLPEEDTDGHASKRARVGIHGASRPTGSSFLEQDLAQVRSAHAAEKEKMQTELADMQARLQATEKALGILQHRYESRTQELHKMRQERDRTAESKSSLEQRIEKHREDISKLKDERAELKHELEAARQELKTGGGTLGDLEAAREEIRRLTKEIAGLERKADYEKNQAEYTREQYQNASTVAAQAGNELRQVRSQNEELTRKTQANANQLRETNMKNDSARHLARIQELELSLAARDDLLRRKEEELREIRKNRPSTRSTSTQPRSPKWAAGSRPTSPGITNNGNGGNGNNGLAGRGSALRFSSDASF</sequence>
<dbReference type="GO" id="GO:0070823">
    <property type="term" value="C:HDA1 complex"/>
    <property type="evidence" value="ECO:0007669"/>
    <property type="project" value="InterPro"/>
</dbReference>
<dbReference type="OrthoDB" id="3647690at2759"/>
<feature type="compositionally biased region" description="Basic and acidic residues" evidence="2">
    <location>
        <begin position="410"/>
        <end position="427"/>
    </location>
</feature>
<proteinExistence type="predicted"/>
<keyword evidence="4" id="KW-1185">Reference proteome</keyword>
<dbReference type="PANTHER" id="PTHR32083">
    <property type="entry name" value="CILIA AND FLAGELLA-ASSOCIATED PROTEIN 58-RELATED"/>
    <property type="match status" value="1"/>
</dbReference>
<evidence type="ECO:0000256" key="2">
    <source>
        <dbReference type="SAM" id="MobiDB-lite"/>
    </source>
</evidence>
<accession>A0A9W9LZ39</accession>
<evidence type="ECO:0000313" key="4">
    <source>
        <dbReference type="Proteomes" id="UP001146351"/>
    </source>
</evidence>
<dbReference type="Pfam" id="PF11496">
    <property type="entry name" value="HDA2-3"/>
    <property type="match status" value="1"/>
</dbReference>
<feature type="compositionally biased region" description="Polar residues" evidence="2">
    <location>
        <begin position="14"/>
        <end position="24"/>
    </location>
</feature>
<feature type="region of interest" description="Disordered" evidence="2">
    <location>
        <begin position="396"/>
        <end position="447"/>
    </location>
</feature>
<dbReference type="Proteomes" id="UP001146351">
    <property type="component" value="Unassembled WGS sequence"/>
</dbReference>
<dbReference type="PANTHER" id="PTHR32083:SF48">
    <property type="entry name" value="TRANS-GOLGI NETWORK-LOCALIZED SYP41-INTERACTING PROTEIN 1"/>
    <property type="match status" value="1"/>
</dbReference>